<feature type="region of interest" description="Disordered" evidence="1">
    <location>
        <begin position="123"/>
        <end position="164"/>
    </location>
</feature>
<comment type="caution">
    <text evidence="2">The sequence shown here is derived from an EMBL/GenBank/DDBJ whole genome shotgun (WGS) entry which is preliminary data.</text>
</comment>
<evidence type="ECO:0000313" key="3">
    <source>
        <dbReference type="Proteomes" id="UP001597365"/>
    </source>
</evidence>
<reference evidence="3" key="1">
    <citation type="journal article" date="2019" name="Int. J. Syst. Evol. Microbiol.">
        <title>The Global Catalogue of Microorganisms (GCM) 10K type strain sequencing project: providing services to taxonomists for standard genome sequencing and annotation.</title>
        <authorList>
            <consortium name="The Broad Institute Genomics Platform"/>
            <consortium name="The Broad Institute Genome Sequencing Center for Infectious Disease"/>
            <person name="Wu L."/>
            <person name="Ma J."/>
        </authorList>
    </citation>
    <scope>NUCLEOTIDE SEQUENCE [LARGE SCALE GENOMIC DNA]</scope>
    <source>
        <strain evidence="3">CGMCC 4.7455</strain>
    </source>
</reference>
<evidence type="ECO:0000313" key="2">
    <source>
        <dbReference type="EMBL" id="MFD1829884.1"/>
    </source>
</evidence>
<keyword evidence="3" id="KW-1185">Reference proteome</keyword>
<dbReference type="RefSeq" id="WP_380898846.1">
    <property type="nucleotide sequence ID" value="NZ_JBHUFU010000004.1"/>
</dbReference>
<protein>
    <submittedName>
        <fullName evidence="2">Uncharacterized protein</fullName>
    </submittedName>
</protein>
<dbReference type="EMBL" id="JBHUFU010000004">
    <property type="protein sequence ID" value="MFD1829884.1"/>
    <property type="molecule type" value="Genomic_DNA"/>
</dbReference>
<feature type="compositionally biased region" description="Polar residues" evidence="1">
    <location>
        <begin position="153"/>
        <end position="164"/>
    </location>
</feature>
<accession>A0ABW4PHX5</accession>
<dbReference type="Proteomes" id="UP001597365">
    <property type="component" value="Unassembled WGS sequence"/>
</dbReference>
<gene>
    <name evidence="2" type="ORF">ACFSJS_09420</name>
</gene>
<proteinExistence type="predicted"/>
<evidence type="ECO:0000256" key="1">
    <source>
        <dbReference type="SAM" id="MobiDB-lite"/>
    </source>
</evidence>
<name>A0ABW4PHX5_9ACTN</name>
<sequence length="164" mass="17578">MLLAAYQHRFGQDVEAMARHLVDAVAVGWEELGTDLLDSAPPEIITALTGGERWPSSTLDHLITPDGSPPVRMTVTEKTAADQDLQWGYILRPHGIEVISLLHAAAGPVVTWNTDPRIGFSDHPAHWPAPASAPGVNPARAARPPLVSPATARGSSHTARPTRR</sequence>
<organism evidence="2 3">
    <name type="scientific">Streptomyces desertarenae</name>
    <dbReference type="NCBI Taxonomy" id="2666184"/>
    <lineage>
        <taxon>Bacteria</taxon>
        <taxon>Bacillati</taxon>
        <taxon>Actinomycetota</taxon>
        <taxon>Actinomycetes</taxon>
        <taxon>Kitasatosporales</taxon>
        <taxon>Streptomycetaceae</taxon>
        <taxon>Streptomyces</taxon>
    </lineage>
</organism>